<dbReference type="InterPro" id="IPR002071">
    <property type="entry name" value="Thermonucl_AS"/>
</dbReference>
<dbReference type="PROSITE" id="PS01284">
    <property type="entry name" value="TNASE_2"/>
    <property type="match status" value="1"/>
</dbReference>
<dbReference type="InterPro" id="IPR035437">
    <property type="entry name" value="SNase_OB-fold_sf"/>
</dbReference>
<dbReference type="SMART" id="SM00318">
    <property type="entry name" value="SNc"/>
    <property type="match status" value="1"/>
</dbReference>
<dbReference type="InterPro" id="IPR016071">
    <property type="entry name" value="Staphylococal_nuclease_OB-fold"/>
</dbReference>
<evidence type="ECO:0000313" key="3">
    <source>
        <dbReference type="EMBL" id="MVA75479.1"/>
    </source>
</evidence>
<dbReference type="GO" id="GO:0003676">
    <property type="term" value="F:nucleic acid binding"/>
    <property type="evidence" value="ECO:0007669"/>
    <property type="project" value="InterPro"/>
</dbReference>
<feature type="compositionally biased region" description="Low complexity" evidence="1">
    <location>
        <begin position="311"/>
        <end position="320"/>
    </location>
</feature>
<proteinExistence type="predicted"/>
<evidence type="ECO:0000313" key="4">
    <source>
        <dbReference type="Proteomes" id="UP000435304"/>
    </source>
</evidence>
<dbReference type="PROSITE" id="PS01123">
    <property type="entry name" value="TNASE_1"/>
    <property type="match status" value="1"/>
</dbReference>
<feature type="region of interest" description="Disordered" evidence="1">
    <location>
        <begin position="311"/>
        <end position="374"/>
    </location>
</feature>
<dbReference type="Proteomes" id="UP000435304">
    <property type="component" value="Unassembled WGS sequence"/>
</dbReference>
<dbReference type="SUPFAM" id="SSF50199">
    <property type="entry name" value="Staphylococcal nuclease"/>
    <property type="match status" value="1"/>
</dbReference>
<dbReference type="PROSITE" id="PS50830">
    <property type="entry name" value="TNASE_3"/>
    <property type="match status" value="1"/>
</dbReference>
<dbReference type="Pfam" id="PF00565">
    <property type="entry name" value="SNase"/>
    <property type="match status" value="1"/>
</dbReference>
<evidence type="ECO:0000259" key="2">
    <source>
        <dbReference type="PROSITE" id="PS50830"/>
    </source>
</evidence>
<feature type="domain" description="TNase-like" evidence="2">
    <location>
        <begin position="29"/>
        <end position="161"/>
    </location>
</feature>
<accession>A0A6A9V0F1</accession>
<name>A0A6A9V0F1_9ACTN</name>
<organism evidence="3 4">
    <name type="scientific">Auraticoccus cholistanensis</name>
    <dbReference type="NCBI Taxonomy" id="2656650"/>
    <lineage>
        <taxon>Bacteria</taxon>
        <taxon>Bacillati</taxon>
        <taxon>Actinomycetota</taxon>
        <taxon>Actinomycetes</taxon>
        <taxon>Propionibacteriales</taxon>
        <taxon>Propionibacteriaceae</taxon>
        <taxon>Auraticoccus</taxon>
    </lineage>
</organism>
<sequence length="374" mass="39618">MGFSRYALGLIGATAVAAGVSIGVSQAVEDRHVMVVRVIDGDTIEVDEDGQTVVVRLMNVDTPETRHPDEPVGCLGPEATKFLEQLLPAGTGVELRTDTVELDRYGRTVAGVFLTDTLINAEIARAGFGRAVTYDGQDDYFDEVAAAEAAARDAAVGGWHPTLECSPVTQVATVADDLDAAEAAAAAVAAEVDVEDTLEVDAVIALQEAAEALAETLNESSRLDNTMRASSWMFRDGDAVIASRETLARHHNEAVTSYAELLDVRDDAAAVIEEQQLAERQRQVDAIVNGWWDDFETRHAALLREEAEAAAAAEEAARQAAAEEDEQQSYDDSSEGASGNDSYDSGDGQSGGGGGPGYTGNRCYNPGGKTYRPC</sequence>
<feature type="compositionally biased region" description="Gly residues" evidence="1">
    <location>
        <begin position="348"/>
        <end position="358"/>
    </location>
</feature>
<keyword evidence="4" id="KW-1185">Reference proteome</keyword>
<dbReference type="EMBL" id="WPCU01000004">
    <property type="protein sequence ID" value="MVA75479.1"/>
    <property type="molecule type" value="Genomic_DNA"/>
</dbReference>
<comment type="caution">
    <text evidence="3">The sequence shown here is derived from an EMBL/GenBank/DDBJ whole genome shotgun (WGS) entry which is preliminary data.</text>
</comment>
<dbReference type="RefSeq" id="WP_156608582.1">
    <property type="nucleotide sequence ID" value="NZ_WPCU01000004.1"/>
</dbReference>
<dbReference type="AlphaFoldDB" id="A0A6A9V0F1"/>
<gene>
    <name evidence="3" type="ORF">GC722_05465</name>
</gene>
<dbReference type="GO" id="GO:0004518">
    <property type="term" value="F:nuclease activity"/>
    <property type="evidence" value="ECO:0007669"/>
    <property type="project" value="InterPro"/>
</dbReference>
<evidence type="ECO:0000256" key="1">
    <source>
        <dbReference type="SAM" id="MobiDB-lite"/>
    </source>
</evidence>
<feature type="compositionally biased region" description="Low complexity" evidence="1">
    <location>
        <begin position="336"/>
        <end position="347"/>
    </location>
</feature>
<dbReference type="Gene3D" id="2.40.50.90">
    <property type="match status" value="1"/>
</dbReference>
<protein>
    <recommendedName>
        <fullName evidence="2">TNase-like domain-containing protein</fullName>
    </recommendedName>
</protein>
<feature type="compositionally biased region" description="Acidic residues" evidence="1">
    <location>
        <begin position="322"/>
        <end position="334"/>
    </location>
</feature>
<reference evidence="3 4" key="1">
    <citation type="submission" date="2019-12" db="EMBL/GenBank/DDBJ databases">
        <title>Auraticoccus cholistani sp. nov., an actinomycete isolated from soil of Cholistan desert.</title>
        <authorList>
            <person name="Cheema M.T."/>
        </authorList>
    </citation>
    <scope>NUCLEOTIDE SEQUENCE [LARGE SCALE GENOMIC DNA]</scope>
    <source>
        <strain evidence="3 4">F435</strain>
    </source>
</reference>